<reference evidence="2" key="1">
    <citation type="journal article" date="2019" name="Int. J. Syst. Evol. Microbiol.">
        <title>The Global Catalogue of Microorganisms (GCM) 10K type strain sequencing project: providing services to taxonomists for standard genome sequencing and annotation.</title>
        <authorList>
            <consortium name="The Broad Institute Genomics Platform"/>
            <consortium name="The Broad Institute Genome Sequencing Center for Infectious Disease"/>
            <person name="Wu L."/>
            <person name="Ma J."/>
        </authorList>
    </citation>
    <scope>NUCLEOTIDE SEQUENCE [LARGE SCALE GENOMIC DNA]</scope>
    <source>
        <strain evidence="2">CCM 8937</strain>
    </source>
</reference>
<comment type="caution">
    <text evidence="1">The sequence shown here is derived from an EMBL/GenBank/DDBJ whole genome shotgun (WGS) entry which is preliminary data.</text>
</comment>
<dbReference type="EMBL" id="JBHTOH010000025">
    <property type="protein sequence ID" value="MFD1410799.1"/>
    <property type="molecule type" value="Genomic_DNA"/>
</dbReference>
<evidence type="ECO:0000313" key="2">
    <source>
        <dbReference type="Proteomes" id="UP001597191"/>
    </source>
</evidence>
<dbReference type="Proteomes" id="UP001597191">
    <property type="component" value="Unassembled WGS sequence"/>
</dbReference>
<dbReference type="RefSeq" id="WP_125647919.1">
    <property type="nucleotide sequence ID" value="NZ_JBHTOH010000025.1"/>
</dbReference>
<keyword evidence="2" id="KW-1185">Reference proteome</keyword>
<accession>A0ABW4BKN0</accession>
<name>A0ABW4BKN0_9LACO</name>
<protein>
    <submittedName>
        <fullName evidence="1">Uncharacterized protein</fullName>
    </submittedName>
</protein>
<gene>
    <name evidence="1" type="ORF">ACFQ4R_04110</name>
</gene>
<organism evidence="1 2">
    <name type="scientific">Lapidilactobacillus gannanensis</name>
    <dbReference type="NCBI Taxonomy" id="2486002"/>
    <lineage>
        <taxon>Bacteria</taxon>
        <taxon>Bacillati</taxon>
        <taxon>Bacillota</taxon>
        <taxon>Bacilli</taxon>
        <taxon>Lactobacillales</taxon>
        <taxon>Lactobacillaceae</taxon>
        <taxon>Lapidilactobacillus</taxon>
    </lineage>
</organism>
<proteinExistence type="predicted"/>
<evidence type="ECO:0000313" key="1">
    <source>
        <dbReference type="EMBL" id="MFD1410799.1"/>
    </source>
</evidence>
<sequence>MKQAVIVFNSEPILGNLMPSQFRLDGNIKHYRRTLLQEIGRLDLPWQVSLDQTFGDIASLIAAHNQLLICAPGLEHQLFFDKADQNKLIFLTSLEFRVNDVQRVIKQMQLISGKNL</sequence>